<dbReference type="GeneID" id="66937770"/>
<evidence type="ECO:0000313" key="5">
    <source>
        <dbReference type="Proteomes" id="UP000710440"/>
    </source>
</evidence>
<comment type="caution">
    <text evidence="4">The sequence shown here is derived from an EMBL/GenBank/DDBJ whole genome shotgun (WGS) entry which is preliminary data.</text>
</comment>
<feature type="compositionally biased region" description="Polar residues" evidence="1">
    <location>
        <begin position="253"/>
        <end position="263"/>
    </location>
</feature>
<feature type="compositionally biased region" description="Polar residues" evidence="1">
    <location>
        <begin position="518"/>
        <end position="527"/>
    </location>
</feature>
<keyword evidence="5" id="KW-1185">Reference proteome</keyword>
<dbReference type="OrthoDB" id="3647246at2759"/>
<feature type="domain" description="SAM-like" evidence="3">
    <location>
        <begin position="868"/>
        <end position="955"/>
    </location>
</feature>
<dbReference type="Proteomes" id="UP000710440">
    <property type="component" value="Unassembled WGS sequence"/>
</dbReference>
<evidence type="ECO:0000256" key="1">
    <source>
        <dbReference type="SAM" id="MobiDB-lite"/>
    </source>
</evidence>
<feature type="compositionally biased region" description="Polar residues" evidence="1">
    <location>
        <begin position="538"/>
        <end position="554"/>
    </location>
</feature>
<dbReference type="InterPro" id="IPR057559">
    <property type="entry name" value="SAM_6"/>
</dbReference>
<dbReference type="Pfam" id="PF23395">
    <property type="entry name" value="SAM_6"/>
    <property type="match status" value="1"/>
</dbReference>
<dbReference type="AlphaFoldDB" id="A0A9P3BZ26"/>
<organism evidence="4 5">
    <name type="scientific">Aspergillus viridinutans</name>
    <dbReference type="NCBI Taxonomy" id="75553"/>
    <lineage>
        <taxon>Eukaryota</taxon>
        <taxon>Fungi</taxon>
        <taxon>Dikarya</taxon>
        <taxon>Ascomycota</taxon>
        <taxon>Pezizomycotina</taxon>
        <taxon>Eurotiomycetes</taxon>
        <taxon>Eurotiomycetidae</taxon>
        <taxon>Eurotiales</taxon>
        <taxon>Aspergillaceae</taxon>
        <taxon>Aspergillus</taxon>
        <taxon>Aspergillus subgen. Fumigati</taxon>
    </lineage>
</organism>
<gene>
    <name evidence="4" type="ORF">Aspvir_009788</name>
</gene>
<feature type="region of interest" description="Disordered" evidence="1">
    <location>
        <begin position="518"/>
        <end position="561"/>
    </location>
</feature>
<evidence type="ECO:0000259" key="3">
    <source>
        <dbReference type="Pfam" id="PF23395"/>
    </source>
</evidence>
<feature type="region of interest" description="Disordered" evidence="1">
    <location>
        <begin position="605"/>
        <end position="628"/>
    </location>
</feature>
<protein>
    <submittedName>
        <fullName evidence="4">Uncharacterized protein</fullName>
    </submittedName>
</protein>
<feature type="region of interest" description="Disordered" evidence="1">
    <location>
        <begin position="348"/>
        <end position="408"/>
    </location>
</feature>
<feature type="region of interest" description="Disordered" evidence="1">
    <location>
        <begin position="576"/>
        <end position="595"/>
    </location>
</feature>
<evidence type="ECO:0000313" key="4">
    <source>
        <dbReference type="EMBL" id="GIK05675.1"/>
    </source>
</evidence>
<dbReference type="InterPro" id="IPR055528">
    <property type="entry name" value="DUF7102"/>
</dbReference>
<evidence type="ECO:0000259" key="2">
    <source>
        <dbReference type="Pfam" id="PF23394"/>
    </source>
</evidence>
<reference evidence="4 5" key="1">
    <citation type="submission" date="2021-02" db="EMBL/GenBank/DDBJ databases">
        <title>Pan-genome distribution and transcriptional activeness of fungal secondary metabolism genes in Aspergillus section Fumigati.</title>
        <authorList>
            <person name="Takahashi H."/>
            <person name="Umemura M."/>
            <person name="Ninomiya A."/>
            <person name="Kusuya Y."/>
            <person name="Urayama S."/>
            <person name="Shimizu M."/>
            <person name="Watanabe A."/>
            <person name="Kamei K."/>
            <person name="Yaguchi T."/>
            <person name="Hagiwara D."/>
        </authorList>
    </citation>
    <scope>NUCLEOTIDE SEQUENCE [LARGE SCALE GENOMIC DNA]</scope>
    <source>
        <strain evidence="4 5">IFM 47045</strain>
    </source>
</reference>
<name>A0A9P3BZ26_ASPVI</name>
<dbReference type="EMBL" id="BOPL01000009">
    <property type="protein sequence ID" value="GIK05675.1"/>
    <property type="molecule type" value="Genomic_DNA"/>
</dbReference>
<feature type="region of interest" description="Disordered" evidence="1">
    <location>
        <begin position="253"/>
        <end position="272"/>
    </location>
</feature>
<sequence>MSAKHEPSLLEYARFHGIARDYTGIARDYTGIDPSQQLDHSLKLPPDDPSVPEDKLKSLDKYLLTTQESVEKAIREEKLNVRKEDIRLLSAVLREVRTHEFEFNLEDHLAVFHRLNKLKLEPPIFSLDYETRSTLPQKPVLEDPEELDLPPLEEGPDYQFESLVKKADEINEEIRNEKLNCNKQSFMLIQDAMKLGNASSNQLDDIVANTIRPIISFHSESPALAPLDVDDLSFKSPSPEPELQMLPSPVSTEILDTSKPQNHPSKDTDASHNSEVFDCVRQTSMGGADGMFQRDHHISAAEGQQSWENAATLGLDEPCEFTTLAGERARGDGNSKDIQLQTDLDIPKLANHHNPSQDEEPASHSAQLAEPEVSEEEPEWLATEAPVEEDTAVLVPSRPPSISPSATCYSSHRNDTAYEASLQCSNVDLEELDAHSSAREFHASSTQGLANKRSLGSITVEAGIVSTDQNVPTPPVSGSQLITELEPSPSRLQRSNKRAFMVGDSGLTAPDQTRLLTNTSPMVTNQHLQQRKRKRQLTNQSFVKASQSEQQGKQKQPAVPSFTTLGSLAAFMETRGRNEKRHTVTQSPYFPGKLSTDDVAKRLSEAVSTERPRSCSKEPYKSHNAPDIIPTATQLPRFHQRTGELPILFLSTALLKSHLRLVRCLEGMAGQPAIVYRDYNHNNPGSEHQGKHTTARMNSNPTLQIEADIIISPSTGIILTTSQATTQLYLPGHKSTHAETNIECINSPLRERIFLLAPRYERIYLFICHSAPSSKKLQVKQSGPTADKRVLASIASLTAFCNSMSAYATISPLLLPSCPETLAGWVLSLANKHIARLPENPTRIPSGTSFTPINSPRKDRLSPEMMMRTTVWELFLRQAGLNPYAAQAILAFLRREDEEERAYIRYTSRTAASPSSGEDRGRQGLARFIEMAPDRRRAVFGELIGDRMMGRINHILDKDWQCDWALNFDADVEL</sequence>
<dbReference type="RefSeq" id="XP_043128861.1">
    <property type="nucleotide sequence ID" value="XM_043272926.1"/>
</dbReference>
<proteinExistence type="predicted"/>
<feature type="compositionally biased region" description="Basic and acidic residues" evidence="1">
    <location>
        <begin position="605"/>
        <end position="621"/>
    </location>
</feature>
<accession>A0A9P3BZ26</accession>
<dbReference type="Pfam" id="PF23394">
    <property type="entry name" value="DUF7102"/>
    <property type="match status" value="1"/>
</dbReference>
<feature type="domain" description="DUF7102" evidence="2">
    <location>
        <begin position="647"/>
        <end position="836"/>
    </location>
</feature>